<keyword evidence="9" id="KW-0472">Membrane</keyword>
<accession>A0A4R0R1F1</accession>
<keyword evidence="8" id="KW-0443">Lipid metabolism</keyword>
<dbReference type="InterPro" id="IPR007318">
    <property type="entry name" value="Phopholipid_MeTrfase"/>
</dbReference>
<keyword evidence="4" id="KW-0949">S-adenosyl-L-methionine</keyword>
<sequence length="370" mass="41059">MGVIATAWTKRSLLDYDIIRTHEAQLKDPDTAHYMEAKTVLTPKLDEIRKTLPEEIQRMIGSDFIRVAIMFTLTSGLKEWYASKHDMYHLTYMMDIATHTGDSVLNFAKILNILSNPQSGPMTSFRILTAFVTASLAHTGLTTARIHETMMEKQISANTREGVGFGSGFVDSWGVIITKVVLWSATATEIACIYALDQPHTTRGLQLLTWLPPYLISTIEMQHLDDAWSTPRLFGMGFIIAGATLHVISRVALGDLATFPVMPSTQRSLYVPPSMVNQGPNAPKQRTWSLRPSHKLVTSGPFHYVRHPMFTGVLISFVGTGLLYLSEGSVLRAFTDNFLPPSSSVPLAGRGGVGEFVWKDLDGVQVERFL</sequence>
<keyword evidence="10" id="KW-0594">Phospholipid biosynthesis</keyword>
<evidence type="ECO:0000256" key="7">
    <source>
        <dbReference type="ARBA" id="ARBA00022989"/>
    </source>
</evidence>
<dbReference type="GO" id="GO:0006656">
    <property type="term" value="P:phosphatidylcholine biosynthetic process"/>
    <property type="evidence" value="ECO:0007669"/>
    <property type="project" value="UniProtKB-UniPathway"/>
</dbReference>
<evidence type="ECO:0000256" key="6">
    <source>
        <dbReference type="ARBA" id="ARBA00022824"/>
    </source>
</evidence>
<evidence type="ECO:0000256" key="11">
    <source>
        <dbReference type="ARBA" id="ARBA00023264"/>
    </source>
</evidence>
<dbReference type="AlphaFoldDB" id="A0A4R0R1F1"/>
<keyword evidence="3" id="KW-0489">Methyltransferase</keyword>
<dbReference type="Proteomes" id="UP000292702">
    <property type="component" value="Unassembled WGS sequence"/>
</dbReference>
<proteinExistence type="predicted"/>
<dbReference type="Pfam" id="PF04191">
    <property type="entry name" value="PEMT"/>
    <property type="match status" value="1"/>
</dbReference>
<evidence type="ECO:0000256" key="9">
    <source>
        <dbReference type="ARBA" id="ARBA00023136"/>
    </source>
</evidence>
<dbReference type="EMBL" id="RWJN01000555">
    <property type="protein sequence ID" value="TCD60712.1"/>
    <property type="molecule type" value="Genomic_DNA"/>
</dbReference>
<keyword evidence="6" id="KW-0256">Endoplasmic reticulum</keyword>
<evidence type="ECO:0000256" key="10">
    <source>
        <dbReference type="ARBA" id="ARBA00023209"/>
    </source>
</evidence>
<name>A0A4R0R1F1_9APHY</name>
<keyword evidence="13" id="KW-1185">Reference proteome</keyword>
<evidence type="ECO:0000256" key="5">
    <source>
        <dbReference type="ARBA" id="ARBA00022692"/>
    </source>
</evidence>
<dbReference type="OrthoDB" id="422086at2759"/>
<evidence type="ECO:0000313" key="13">
    <source>
        <dbReference type="Proteomes" id="UP000292702"/>
    </source>
</evidence>
<dbReference type="GO" id="GO:0032259">
    <property type="term" value="P:methylation"/>
    <property type="evidence" value="ECO:0007669"/>
    <property type="project" value="UniProtKB-KW"/>
</dbReference>
<dbReference type="Gene3D" id="1.20.120.1630">
    <property type="match status" value="1"/>
</dbReference>
<evidence type="ECO:0000256" key="3">
    <source>
        <dbReference type="ARBA" id="ARBA00022603"/>
    </source>
</evidence>
<reference evidence="12 13" key="1">
    <citation type="submission" date="2018-11" db="EMBL/GenBank/DDBJ databases">
        <title>Genome assembly of Steccherinum ochraceum LE-BIN_3174, the white-rot fungus of the Steccherinaceae family (The Residual Polyporoid clade, Polyporales, Basidiomycota).</title>
        <authorList>
            <person name="Fedorova T.V."/>
            <person name="Glazunova O.A."/>
            <person name="Landesman E.O."/>
            <person name="Moiseenko K.V."/>
            <person name="Psurtseva N.V."/>
            <person name="Savinova O.S."/>
            <person name="Shakhova N.V."/>
            <person name="Tyazhelova T.V."/>
            <person name="Vasina D.V."/>
        </authorList>
    </citation>
    <scope>NUCLEOTIDE SEQUENCE [LARGE SCALE GENOMIC DNA]</scope>
    <source>
        <strain evidence="12 13">LE-BIN_3174</strain>
    </source>
</reference>
<keyword evidence="5" id="KW-0812">Transmembrane</keyword>
<protein>
    <recommendedName>
        <fullName evidence="14">Protein-S-isoprenylcysteine O-methyltransferase</fullName>
    </recommendedName>
</protein>
<dbReference type="UniPathway" id="UPA00753"/>
<evidence type="ECO:0000313" key="12">
    <source>
        <dbReference type="EMBL" id="TCD60712.1"/>
    </source>
</evidence>
<gene>
    <name evidence="12" type="ORF">EIP91_009633</name>
</gene>
<comment type="caution">
    <text evidence="12">The sequence shown here is derived from an EMBL/GenBank/DDBJ whole genome shotgun (WGS) entry which is preliminary data.</text>
</comment>
<evidence type="ECO:0008006" key="14">
    <source>
        <dbReference type="Google" id="ProtNLM"/>
    </source>
</evidence>
<evidence type="ECO:0000256" key="1">
    <source>
        <dbReference type="ARBA" id="ARBA00004127"/>
    </source>
</evidence>
<dbReference type="GO" id="GO:0008168">
    <property type="term" value="F:methyltransferase activity"/>
    <property type="evidence" value="ECO:0007669"/>
    <property type="project" value="UniProtKB-KW"/>
</dbReference>
<keyword evidence="7" id="KW-1133">Transmembrane helix</keyword>
<organism evidence="12 13">
    <name type="scientific">Steccherinum ochraceum</name>
    <dbReference type="NCBI Taxonomy" id="92696"/>
    <lineage>
        <taxon>Eukaryota</taxon>
        <taxon>Fungi</taxon>
        <taxon>Dikarya</taxon>
        <taxon>Basidiomycota</taxon>
        <taxon>Agaricomycotina</taxon>
        <taxon>Agaricomycetes</taxon>
        <taxon>Polyporales</taxon>
        <taxon>Steccherinaceae</taxon>
        <taxon>Steccherinum</taxon>
    </lineage>
</organism>
<evidence type="ECO:0000256" key="2">
    <source>
        <dbReference type="ARBA" id="ARBA00022516"/>
    </source>
</evidence>
<comment type="subcellular location">
    <subcellularLocation>
        <location evidence="1">Endomembrane system</location>
        <topology evidence="1">Multi-pass membrane protein</topology>
    </subcellularLocation>
</comment>
<keyword evidence="2" id="KW-0444">Lipid biosynthesis</keyword>
<dbReference type="GO" id="GO:0012505">
    <property type="term" value="C:endomembrane system"/>
    <property type="evidence" value="ECO:0007669"/>
    <property type="project" value="UniProtKB-SubCell"/>
</dbReference>
<keyword evidence="11" id="KW-1208">Phospholipid metabolism</keyword>
<keyword evidence="3" id="KW-0808">Transferase</keyword>
<evidence type="ECO:0000256" key="8">
    <source>
        <dbReference type="ARBA" id="ARBA00023098"/>
    </source>
</evidence>
<evidence type="ECO:0000256" key="4">
    <source>
        <dbReference type="ARBA" id="ARBA00022691"/>
    </source>
</evidence>